<keyword evidence="2" id="KW-0808">Transferase</keyword>
<sequence length="370" mass="41010">MKLLFLTVIPSPYQRQLFSTIASSGEVEIKVFYYASSASDRQWKRPDFFDYERVLPGYSKDILGATTYWNPSANSEVKKFAPDVVIVSDYSSLTAQVVMRGLAKQDVPMIYWGEVPGFSKRGAIGRKARQLLQTPLRRAAAIAGIGEVAVEAYEKLFPDKPTLNIPYFCDLEPFQQARSKATRNKQTVDVLFSGQMIERKGVDILLAAFDRIARRRPNLRLVLLGNGPEKERYYASVLAELRDRVLFLGHKDPEDLPSVFASADIFCLPSRHDGWGVVVNEALGAGLPIVVSDAVGAGRDLVSQGVNGFITPAQDARALSKALEKLAIDPDLRCDMARASSLAAKSWGVDEGARRWIAAAREVLSRRRQV</sequence>
<evidence type="ECO:0000256" key="2">
    <source>
        <dbReference type="ARBA" id="ARBA00022679"/>
    </source>
</evidence>
<evidence type="ECO:0000259" key="3">
    <source>
        <dbReference type="Pfam" id="PF00534"/>
    </source>
</evidence>
<dbReference type="Pfam" id="PF00534">
    <property type="entry name" value="Glycos_transf_1"/>
    <property type="match status" value="1"/>
</dbReference>
<dbReference type="PANTHER" id="PTHR12526">
    <property type="entry name" value="GLYCOSYLTRANSFERASE"/>
    <property type="match status" value="1"/>
</dbReference>
<dbReference type="AlphaFoldDB" id="A0A1X4NRB4"/>
<dbReference type="SUPFAM" id="SSF53756">
    <property type="entry name" value="UDP-Glycosyltransferase/glycogen phosphorylase"/>
    <property type="match status" value="1"/>
</dbReference>
<dbReference type="CDD" id="cd03801">
    <property type="entry name" value="GT4_PimA-like"/>
    <property type="match status" value="1"/>
</dbReference>
<dbReference type="InterPro" id="IPR001296">
    <property type="entry name" value="Glyco_trans_1"/>
</dbReference>
<proteinExistence type="predicted"/>
<dbReference type="RefSeq" id="WP_085635191.1">
    <property type="nucleotide sequence ID" value="NZ_JFKC01000001.1"/>
</dbReference>
<name>A0A1X4NRB4_9RHOB</name>
<dbReference type="GO" id="GO:0016757">
    <property type="term" value="F:glycosyltransferase activity"/>
    <property type="evidence" value="ECO:0007669"/>
    <property type="project" value="UniProtKB-KW"/>
</dbReference>
<keyword evidence="5" id="KW-1185">Reference proteome</keyword>
<dbReference type="Proteomes" id="UP000193926">
    <property type="component" value="Unassembled WGS sequence"/>
</dbReference>
<protein>
    <recommendedName>
        <fullName evidence="3">Glycosyl transferase family 1 domain-containing protein</fullName>
    </recommendedName>
</protein>
<dbReference type="OrthoDB" id="9790710at2"/>
<reference evidence="4 5" key="1">
    <citation type="submission" date="2014-03" db="EMBL/GenBank/DDBJ databases">
        <title>The draft genome sequence of Marivita geojedonensis KCTC 23882.</title>
        <authorList>
            <person name="Lai Q."/>
            <person name="Shao Z."/>
        </authorList>
    </citation>
    <scope>NUCLEOTIDE SEQUENCE [LARGE SCALE GENOMIC DNA]</scope>
    <source>
        <strain evidence="4 5">DPG-138</strain>
    </source>
</reference>
<feature type="domain" description="Glycosyl transferase family 1" evidence="3">
    <location>
        <begin position="176"/>
        <end position="339"/>
    </location>
</feature>
<evidence type="ECO:0000313" key="4">
    <source>
        <dbReference type="EMBL" id="OSQ53505.1"/>
    </source>
</evidence>
<accession>A0A1X4NRB4</accession>
<keyword evidence="1" id="KW-0328">Glycosyltransferase</keyword>
<dbReference type="EMBL" id="JFKC01000001">
    <property type="protein sequence ID" value="OSQ53505.1"/>
    <property type="molecule type" value="Genomic_DNA"/>
</dbReference>
<organism evidence="4 5">
    <name type="scientific">Marivita geojedonensis</name>
    <dbReference type="NCBI Taxonomy" id="1123756"/>
    <lineage>
        <taxon>Bacteria</taxon>
        <taxon>Pseudomonadati</taxon>
        <taxon>Pseudomonadota</taxon>
        <taxon>Alphaproteobacteria</taxon>
        <taxon>Rhodobacterales</taxon>
        <taxon>Roseobacteraceae</taxon>
        <taxon>Marivita</taxon>
    </lineage>
</organism>
<dbReference type="Gene3D" id="3.40.50.2000">
    <property type="entry name" value="Glycogen Phosphorylase B"/>
    <property type="match status" value="2"/>
</dbReference>
<comment type="caution">
    <text evidence="4">The sequence shown here is derived from an EMBL/GenBank/DDBJ whole genome shotgun (WGS) entry which is preliminary data.</text>
</comment>
<evidence type="ECO:0000256" key="1">
    <source>
        <dbReference type="ARBA" id="ARBA00022676"/>
    </source>
</evidence>
<dbReference type="PANTHER" id="PTHR12526:SF510">
    <property type="entry name" value="D-INOSITOL 3-PHOSPHATE GLYCOSYLTRANSFERASE"/>
    <property type="match status" value="1"/>
</dbReference>
<dbReference type="STRING" id="1123756.MGEO_02990"/>
<evidence type="ECO:0000313" key="5">
    <source>
        <dbReference type="Proteomes" id="UP000193926"/>
    </source>
</evidence>
<gene>
    <name evidence="4" type="ORF">MGEO_02990</name>
</gene>